<proteinExistence type="predicted"/>
<keyword evidence="3" id="KW-1185">Reference proteome</keyword>
<evidence type="ECO:0000313" key="3">
    <source>
        <dbReference type="Proteomes" id="UP000187012"/>
    </source>
</evidence>
<dbReference type="AlphaFoldDB" id="A0A1N7S5V9"/>
<name>A0A1N7S5V9_9BURK</name>
<organism evidence="2 3">
    <name type="scientific">Paraburkholderia ribeironis</name>
    <dbReference type="NCBI Taxonomy" id="1247936"/>
    <lineage>
        <taxon>Bacteria</taxon>
        <taxon>Pseudomonadati</taxon>
        <taxon>Pseudomonadota</taxon>
        <taxon>Betaproteobacteria</taxon>
        <taxon>Burkholderiales</taxon>
        <taxon>Burkholderiaceae</taxon>
        <taxon>Paraburkholderia</taxon>
    </lineage>
</organism>
<evidence type="ECO:0000313" key="2">
    <source>
        <dbReference type="EMBL" id="SIT42748.1"/>
    </source>
</evidence>
<evidence type="ECO:0000259" key="1">
    <source>
        <dbReference type="Pfam" id="PF05229"/>
    </source>
</evidence>
<dbReference type="Pfam" id="PF05229">
    <property type="entry name" value="SCPU"/>
    <property type="match status" value="1"/>
</dbReference>
<sequence length="47" mass="5087">MMQAWLQKRPTLAGNTAASLTVYGPVPAQSNLAVGDYIDTIVVTPYY</sequence>
<reference evidence="2 3" key="1">
    <citation type="submission" date="2016-12" db="EMBL/GenBank/DDBJ databases">
        <authorList>
            <person name="Song W.-J."/>
            <person name="Kurnit D.M."/>
        </authorList>
    </citation>
    <scope>NUCLEOTIDE SEQUENCE [LARGE SCALE GENOMIC DNA]</scope>
    <source>
        <strain evidence="2 3">STM7296</strain>
    </source>
</reference>
<feature type="domain" description="Spore coat protein U/FanG" evidence="1">
    <location>
        <begin position="12"/>
        <end position="44"/>
    </location>
</feature>
<dbReference type="InterPro" id="IPR007893">
    <property type="entry name" value="Spore_coat_U/FanG"/>
</dbReference>
<gene>
    <name evidence="2" type="ORF">BN2475_380060</name>
</gene>
<dbReference type="Proteomes" id="UP000187012">
    <property type="component" value="Unassembled WGS sequence"/>
</dbReference>
<accession>A0A1N7S5V9</accession>
<protein>
    <recommendedName>
        <fullName evidence="1">Spore coat protein U/FanG domain-containing protein</fullName>
    </recommendedName>
</protein>
<dbReference type="EMBL" id="CYGX02000038">
    <property type="protein sequence ID" value="SIT42748.1"/>
    <property type="molecule type" value="Genomic_DNA"/>
</dbReference>